<keyword evidence="2" id="KW-1185">Reference proteome</keyword>
<evidence type="ECO:0000313" key="2">
    <source>
        <dbReference type="Proteomes" id="UP000707451"/>
    </source>
</evidence>
<organism evidence="1 2">
    <name type="scientific">Linnemannia hyalina</name>
    <dbReference type="NCBI Taxonomy" id="64524"/>
    <lineage>
        <taxon>Eukaryota</taxon>
        <taxon>Fungi</taxon>
        <taxon>Fungi incertae sedis</taxon>
        <taxon>Mucoromycota</taxon>
        <taxon>Mortierellomycotina</taxon>
        <taxon>Mortierellomycetes</taxon>
        <taxon>Mortierellales</taxon>
        <taxon>Mortierellaceae</taxon>
        <taxon>Linnemannia</taxon>
    </lineage>
</organism>
<dbReference type="Proteomes" id="UP000707451">
    <property type="component" value="Unassembled WGS sequence"/>
</dbReference>
<evidence type="ECO:0000313" key="1">
    <source>
        <dbReference type="EMBL" id="KAG9061022.1"/>
    </source>
</evidence>
<reference evidence="1" key="1">
    <citation type="submission" date="2021-06" db="EMBL/GenBank/DDBJ databases">
        <title>Genome Sequence of Mortierella hyaline Strain SCG-10, a Cold-Adapted, Nitrate-Reducing Fungus Isolated from Soil in Minnesota, USA.</title>
        <authorList>
            <person name="Aldossari N."/>
        </authorList>
    </citation>
    <scope>NUCLEOTIDE SEQUENCE</scope>
    <source>
        <strain evidence="1">SCG-10</strain>
    </source>
</reference>
<comment type="caution">
    <text evidence="1">The sequence shown here is derived from an EMBL/GenBank/DDBJ whole genome shotgun (WGS) entry which is preliminary data.</text>
</comment>
<dbReference type="AlphaFoldDB" id="A0A9P7XHM1"/>
<proteinExistence type="predicted"/>
<accession>A0A9P7XHM1</accession>
<protein>
    <submittedName>
        <fullName evidence="1">Uncharacterized protein</fullName>
    </submittedName>
</protein>
<sequence>MLVTTLGWERFKQKAEVEQQEGFHSLSLPPLLFEEDQIMFSAMRALKSQELGDLQCIAKQLEWHHRRGLNAAKRKRGIDYLENSFLLVELSSRYRRRVG</sequence>
<name>A0A9P7XHM1_9FUNG</name>
<dbReference type="EMBL" id="JAHRHY010000026">
    <property type="protein sequence ID" value="KAG9061022.1"/>
    <property type="molecule type" value="Genomic_DNA"/>
</dbReference>
<gene>
    <name evidence="1" type="ORF">KI688_007651</name>
</gene>